<organism evidence="2 3">
    <name type="scientific">Mythimna unipuncta nucleopolyhedrovirus</name>
    <dbReference type="NCBI Taxonomy" id="447897"/>
    <lineage>
        <taxon>Viruses</taxon>
        <taxon>Viruses incertae sedis</taxon>
        <taxon>Naldaviricetes</taxon>
        <taxon>Lefavirales</taxon>
        <taxon>Baculoviridae</taxon>
        <taxon>Alphabaculovirus</taxon>
    </lineage>
</organism>
<proteinExistence type="predicted"/>
<keyword evidence="3" id="KW-1185">Reference proteome</keyword>
<name>A0A346TPL8_9ABAC</name>
<evidence type="ECO:0000256" key="1">
    <source>
        <dbReference type="SAM" id="MobiDB-lite"/>
    </source>
</evidence>
<accession>A0A346TPL8</accession>
<dbReference type="KEGG" id="vg:80534035"/>
<dbReference type="RefSeq" id="YP_010796540.1">
    <property type="nucleotide sequence ID" value="NC_076031.1"/>
</dbReference>
<dbReference type="EMBL" id="MH124167">
    <property type="protein sequence ID" value="AXU41528.1"/>
    <property type="molecule type" value="Genomic_DNA"/>
</dbReference>
<protein>
    <submittedName>
        <fullName evidence="2">ORF81</fullName>
    </submittedName>
</protein>
<sequence length="149" mass="17133">MYMRRATSHFVNSECPYADDLKITMDIEAAKLELDKPSGLDISNASLGDFNALTHKPKDGEIFLLKSVKTGQLASINDMYWFELATYRKLYAKFSFLEYLQQRCTDKGFKPFLHGPIYLLKQKLSQFSNNNEDEEEEPASKKQKLSACE</sequence>
<evidence type="ECO:0000313" key="3">
    <source>
        <dbReference type="Proteomes" id="UP000501969"/>
    </source>
</evidence>
<reference evidence="2 3" key="1">
    <citation type="submission" date="2018-03" db="EMBL/GenBank/DDBJ databases">
        <title>Complete genome sequence of a second alphabaculovirus from the true armyworm, Mythimna unipuncta.</title>
        <authorList>
            <person name="Harrison R.L."/>
            <person name="Mowery J.D."/>
            <person name="Bauchan G.R."/>
            <person name="Theilmann D.A."/>
            <person name="Erlandson M.A."/>
        </authorList>
    </citation>
    <scope>NUCLEOTIDE SEQUENCE [LARGE SCALE GENOMIC DNA]</scope>
    <source>
        <strain evidence="2 3">KY310</strain>
    </source>
</reference>
<dbReference type="Proteomes" id="UP000501969">
    <property type="component" value="Segment"/>
</dbReference>
<feature type="region of interest" description="Disordered" evidence="1">
    <location>
        <begin position="129"/>
        <end position="149"/>
    </location>
</feature>
<dbReference type="GeneID" id="80534035"/>
<evidence type="ECO:0000313" key="2">
    <source>
        <dbReference type="EMBL" id="AXU41528.1"/>
    </source>
</evidence>